<name>A0A6A6SDP2_9PLEO</name>
<protein>
    <submittedName>
        <fullName evidence="2">Uncharacterized protein</fullName>
    </submittedName>
</protein>
<reference evidence="2" key="1">
    <citation type="journal article" date="2020" name="Stud. Mycol.">
        <title>101 Dothideomycetes genomes: a test case for predicting lifestyles and emergence of pathogens.</title>
        <authorList>
            <person name="Haridas S."/>
            <person name="Albert R."/>
            <person name="Binder M."/>
            <person name="Bloem J."/>
            <person name="Labutti K."/>
            <person name="Salamov A."/>
            <person name="Andreopoulos B."/>
            <person name="Baker S."/>
            <person name="Barry K."/>
            <person name="Bills G."/>
            <person name="Bluhm B."/>
            <person name="Cannon C."/>
            <person name="Castanera R."/>
            <person name="Culley D."/>
            <person name="Daum C."/>
            <person name="Ezra D."/>
            <person name="Gonzalez J."/>
            <person name="Henrissat B."/>
            <person name="Kuo A."/>
            <person name="Liang C."/>
            <person name="Lipzen A."/>
            <person name="Lutzoni F."/>
            <person name="Magnuson J."/>
            <person name="Mondo S."/>
            <person name="Nolan M."/>
            <person name="Ohm R."/>
            <person name="Pangilinan J."/>
            <person name="Park H.-J."/>
            <person name="Ramirez L."/>
            <person name="Alfaro M."/>
            <person name="Sun H."/>
            <person name="Tritt A."/>
            <person name="Yoshinaga Y."/>
            <person name="Zwiers L.-H."/>
            <person name="Turgeon B."/>
            <person name="Goodwin S."/>
            <person name="Spatafora J."/>
            <person name="Crous P."/>
            <person name="Grigoriev I."/>
        </authorList>
    </citation>
    <scope>NUCLEOTIDE SEQUENCE</scope>
    <source>
        <strain evidence="2">CBS 473.64</strain>
    </source>
</reference>
<evidence type="ECO:0000256" key="1">
    <source>
        <dbReference type="SAM" id="MobiDB-lite"/>
    </source>
</evidence>
<dbReference type="AlphaFoldDB" id="A0A6A6SDP2"/>
<dbReference type="Proteomes" id="UP000799753">
    <property type="component" value="Unassembled WGS sequence"/>
</dbReference>
<gene>
    <name evidence="2" type="ORF">P280DRAFT_514298</name>
</gene>
<keyword evidence="3" id="KW-1185">Reference proteome</keyword>
<feature type="region of interest" description="Disordered" evidence="1">
    <location>
        <begin position="34"/>
        <end position="98"/>
    </location>
</feature>
<evidence type="ECO:0000313" key="2">
    <source>
        <dbReference type="EMBL" id="KAF2644833.1"/>
    </source>
</evidence>
<evidence type="ECO:0000313" key="3">
    <source>
        <dbReference type="Proteomes" id="UP000799753"/>
    </source>
</evidence>
<sequence>MESVWSRLESVADMDAVDRPTPFSLVTTHASAALAAPAAPPHPLSARPLLRHPPVSAAETTSRAPLTPALPGELTEPETASEPASQRARDPPLDRQDP</sequence>
<feature type="compositionally biased region" description="Low complexity" evidence="1">
    <location>
        <begin position="44"/>
        <end position="54"/>
    </location>
</feature>
<feature type="compositionally biased region" description="Basic and acidic residues" evidence="1">
    <location>
        <begin position="87"/>
        <end position="98"/>
    </location>
</feature>
<organism evidence="2 3">
    <name type="scientific">Massarina eburnea CBS 473.64</name>
    <dbReference type="NCBI Taxonomy" id="1395130"/>
    <lineage>
        <taxon>Eukaryota</taxon>
        <taxon>Fungi</taxon>
        <taxon>Dikarya</taxon>
        <taxon>Ascomycota</taxon>
        <taxon>Pezizomycotina</taxon>
        <taxon>Dothideomycetes</taxon>
        <taxon>Pleosporomycetidae</taxon>
        <taxon>Pleosporales</taxon>
        <taxon>Massarineae</taxon>
        <taxon>Massarinaceae</taxon>
        <taxon>Massarina</taxon>
    </lineage>
</organism>
<dbReference type="EMBL" id="MU006778">
    <property type="protein sequence ID" value="KAF2644833.1"/>
    <property type="molecule type" value="Genomic_DNA"/>
</dbReference>
<accession>A0A6A6SDP2</accession>
<proteinExistence type="predicted"/>